<dbReference type="InterPro" id="IPR032675">
    <property type="entry name" value="LRR_dom_sf"/>
</dbReference>
<dbReference type="Proteomes" id="UP000261540">
    <property type="component" value="Unplaced"/>
</dbReference>
<dbReference type="InterPro" id="IPR052313">
    <property type="entry name" value="GPIb-IX-V_Complex"/>
</dbReference>
<reference evidence="12" key="2">
    <citation type="submission" date="2025-09" db="UniProtKB">
        <authorList>
            <consortium name="Ensembl"/>
        </authorList>
    </citation>
    <scope>IDENTIFICATION</scope>
</reference>
<evidence type="ECO:0000313" key="13">
    <source>
        <dbReference type="Proteomes" id="UP000261540"/>
    </source>
</evidence>
<reference evidence="12" key="1">
    <citation type="submission" date="2025-08" db="UniProtKB">
        <authorList>
            <consortium name="Ensembl"/>
        </authorList>
    </citation>
    <scope>IDENTIFICATION</scope>
</reference>
<dbReference type="SMART" id="SM00082">
    <property type="entry name" value="LRRCT"/>
    <property type="match status" value="1"/>
</dbReference>
<evidence type="ECO:0000256" key="7">
    <source>
        <dbReference type="ARBA" id="ARBA00023136"/>
    </source>
</evidence>
<evidence type="ECO:0000259" key="11">
    <source>
        <dbReference type="SMART" id="SM00082"/>
    </source>
</evidence>
<keyword evidence="13" id="KW-1185">Reference proteome</keyword>
<proteinExistence type="predicted"/>
<dbReference type="STRING" id="1676925.ENSPKIP00000040839"/>
<keyword evidence="4 10" id="KW-0732">Signal</keyword>
<evidence type="ECO:0000256" key="2">
    <source>
        <dbReference type="ARBA" id="ARBA00022614"/>
    </source>
</evidence>
<name>A0A3B3TDJ7_9TELE</name>
<keyword evidence="2" id="KW-0433">Leucine-rich repeat</keyword>
<evidence type="ECO:0000256" key="4">
    <source>
        <dbReference type="ARBA" id="ARBA00022729"/>
    </source>
</evidence>
<keyword evidence="8" id="KW-1015">Disulfide bond</keyword>
<dbReference type="PANTHER" id="PTHR22650">
    <property type="entry name" value="GLYCOPROTEIN IB BETA"/>
    <property type="match status" value="1"/>
</dbReference>
<dbReference type="GeneTree" id="ENSGT00530000064244"/>
<dbReference type="SUPFAM" id="SSF52058">
    <property type="entry name" value="L domain-like"/>
    <property type="match status" value="1"/>
</dbReference>
<feature type="signal peptide" evidence="10">
    <location>
        <begin position="1"/>
        <end position="42"/>
    </location>
</feature>
<feature type="chain" id="PRO_5017391344" evidence="10">
    <location>
        <begin position="43"/>
        <end position="266"/>
    </location>
</feature>
<dbReference type="AlphaFoldDB" id="A0A3B3TDJ7"/>
<feature type="domain" description="LRRCT" evidence="11">
    <location>
        <begin position="108"/>
        <end position="158"/>
    </location>
</feature>
<evidence type="ECO:0000256" key="6">
    <source>
        <dbReference type="ARBA" id="ARBA00022989"/>
    </source>
</evidence>
<evidence type="ECO:0000256" key="1">
    <source>
        <dbReference type="ARBA" id="ARBA00004167"/>
    </source>
</evidence>
<dbReference type="Gene3D" id="3.80.10.10">
    <property type="entry name" value="Ribonuclease Inhibitor"/>
    <property type="match status" value="1"/>
</dbReference>
<evidence type="ECO:0000256" key="5">
    <source>
        <dbReference type="ARBA" id="ARBA00022889"/>
    </source>
</evidence>
<accession>A0A3B3TDJ7</accession>
<protein>
    <submittedName>
        <fullName evidence="12">Glycoprotein IX (platelet)</fullName>
    </submittedName>
</protein>
<dbReference type="InterPro" id="IPR000483">
    <property type="entry name" value="Cys-rich_flank_reg_C"/>
</dbReference>
<evidence type="ECO:0000256" key="10">
    <source>
        <dbReference type="SAM" id="SignalP"/>
    </source>
</evidence>
<feature type="transmembrane region" description="Helical" evidence="9">
    <location>
        <begin position="166"/>
        <end position="187"/>
    </location>
</feature>
<evidence type="ECO:0000256" key="9">
    <source>
        <dbReference type="SAM" id="Phobius"/>
    </source>
</evidence>
<evidence type="ECO:0000256" key="3">
    <source>
        <dbReference type="ARBA" id="ARBA00022692"/>
    </source>
</evidence>
<evidence type="ECO:0000313" key="12">
    <source>
        <dbReference type="Ensembl" id="ENSPKIP00000040839.1"/>
    </source>
</evidence>
<dbReference type="Ensembl" id="ENSPKIT00000021865.1">
    <property type="protein sequence ID" value="ENSPKIP00000040839.1"/>
    <property type="gene ID" value="ENSPKIG00000017636.1"/>
</dbReference>
<sequence length="266" mass="29678">NHNCDNWNCGELIKEGRNSMCAMGCLRGSIMIMLLLLFCGDAGPDSCRCSAVGPSGLSLDCRAQGLTDVPPMLPSTKELYLQDNRLTAMQPGRLDSLHSLMLVNLSGNPWHCGCDILYLKAWLEDQGEVAGIPTCATPPNLAHKPITELTVADLPECSQRHCQSTWLDSFTILLFCGLVATLLWCLWTAKNSSLTIILDRRIQGIESNVPRSFRPKYERRPESCSTEVESTLEWTDDLERPLLNMEILPQIIDSLHKKHNIKIKVT</sequence>
<evidence type="ECO:0000256" key="8">
    <source>
        <dbReference type="ARBA" id="ARBA00023157"/>
    </source>
</evidence>
<dbReference type="PANTHER" id="PTHR22650:SF6">
    <property type="entry name" value="PLATELET GLYCOPROTEIN IX"/>
    <property type="match status" value="1"/>
</dbReference>
<comment type="subcellular location">
    <subcellularLocation>
        <location evidence="1">Membrane</location>
        <topology evidence="1">Single-pass membrane protein</topology>
    </subcellularLocation>
</comment>
<keyword evidence="3 9" id="KW-0812">Transmembrane</keyword>
<keyword evidence="7 9" id="KW-0472">Membrane</keyword>
<keyword evidence="5" id="KW-0130">Cell adhesion</keyword>
<organism evidence="12 13">
    <name type="scientific">Paramormyrops kingsleyae</name>
    <dbReference type="NCBI Taxonomy" id="1676925"/>
    <lineage>
        <taxon>Eukaryota</taxon>
        <taxon>Metazoa</taxon>
        <taxon>Chordata</taxon>
        <taxon>Craniata</taxon>
        <taxon>Vertebrata</taxon>
        <taxon>Euteleostomi</taxon>
        <taxon>Actinopterygii</taxon>
        <taxon>Neopterygii</taxon>
        <taxon>Teleostei</taxon>
        <taxon>Osteoglossocephala</taxon>
        <taxon>Osteoglossomorpha</taxon>
        <taxon>Osteoglossiformes</taxon>
        <taxon>Mormyridae</taxon>
        <taxon>Paramormyrops</taxon>
    </lineage>
</organism>
<keyword evidence="6 9" id="KW-1133">Transmembrane helix</keyword>